<dbReference type="InterPro" id="IPR050396">
    <property type="entry name" value="Glycosyltr_51/Transpeptidase"/>
</dbReference>
<dbReference type="GO" id="GO:0008658">
    <property type="term" value="F:penicillin binding"/>
    <property type="evidence" value="ECO:0007669"/>
    <property type="project" value="InterPro"/>
</dbReference>
<organism evidence="4">
    <name type="scientific">human gut metagenome</name>
    <dbReference type="NCBI Taxonomy" id="408170"/>
    <lineage>
        <taxon>unclassified sequences</taxon>
        <taxon>metagenomes</taxon>
        <taxon>organismal metagenomes</taxon>
    </lineage>
</organism>
<name>K1RJ88_9ZZZZ</name>
<reference evidence="4" key="1">
    <citation type="journal article" date="2013" name="Environ. Microbiol.">
        <title>Microbiota from the distal guts of lean and obese adolescents exhibit partial functional redundancy besides clear differences in community structure.</title>
        <authorList>
            <person name="Ferrer M."/>
            <person name="Ruiz A."/>
            <person name="Lanza F."/>
            <person name="Haange S.B."/>
            <person name="Oberbach A."/>
            <person name="Till H."/>
            <person name="Bargiela R."/>
            <person name="Campoy C."/>
            <person name="Segura M.T."/>
            <person name="Richter M."/>
            <person name="von Bergen M."/>
            <person name="Seifert J."/>
            <person name="Suarez A."/>
        </authorList>
    </citation>
    <scope>NUCLEOTIDE SEQUENCE</scope>
</reference>
<feature type="domain" description="Penicillin-binding protein transpeptidase" evidence="3">
    <location>
        <begin position="17"/>
        <end position="223"/>
    </location>
</feature>
<sequence>MALAGGIGDKPGDGCFNRATQAILPIGSTMKPISVYGQAVDKDIINYSSMILDKCITLPDGTSWPSNFEGDYGSGGYIPAWYAVQQSKNTTAVRMAQVLGIDTCFNFLTDKLNVTTLDYTYDKAYSPIALGQLTQGMTLMELAGAYQIFGSGGVYYEPKLYNLITDYNDKTVIEQEPLGDRVMESDSAYITNRLLKAVTDTTNGSGRYAKIDGIEVVGKTGTSNDERVLAFAGLTADYCGVIRLGFDDNKNIGTTNYIYLAQVWHNFMVNVVNED</sequence>
<dbReference type="SUPFAM" id="SSF56601">
    <property type="entry name" value="beta-lactamase/transpeptidase-like"/>
    <property type="match status" value="1"/>
</dbReference>
<dbReference type="GO" id="GO:0008955">
    <property type="term" value="F:peptidoglycan glycosyltransferase activity"/>
    <property type="evidence" value="ECO:0007669"/>
    <property type="project" value="TreeGrafter"/>
</dbReference>
<protein>
    <submittedName>
        <fullName evidence="4">1A family penicillin-binding protein</fullName>
    </submittedName>
</protein>
<dbReference type="EMBL" id="AJWY01013892">
    <property type="protein sequence ID" value="EKC45498.1"/>
    <property type="molecule type" value="Genomic_DNA"/>
</dbReference>
<dbReference type="Pfam" id="PF00905">
    <property type="entry name" value="Transpeptidase"/>
    <property type="match status" value="1"/>
</dbReference>
<gene>
    <name evidence="4" type="ORF">LEA_20215</name>
</gene>
<evidence type="ECO:0000259" key="3">
    <source>
        <dbReference type="Pfam" id="PF00905"/>
    </source>
</evidence>
<accession>K1RJ88</accession>
<dbReference type="Gene3D" id="3.40.710.10">
    <property type="entry name" value="DD-peptidase/beta-lactamase superfamily"/>
    <property type="match status" value="1"/>
</dbReference>
<dbReference type="PANTHER" id="PTHR32282:SF33">
    <property type="entry name" value="PEPTIDOGLYCAN GLYCOSYLTRANSFERASE"/>
    <property type="match status" value="1"/>
</dbReference>
<dbReference type="PANTHER" id="PTHR32282">
    <property type="entry name" value="BINDING PROTEIN TRANSPEPTIDASE, PUTATIVE-RELATED"/>
    <property type="match status" value="1"/>
</dbReference>
<proteinExistence type="predicted"/>
<keyword evidence="2" id="KW-0808">Transferase</keyword>
<dbReference type="InterPro" id="IPR001460">
    <property type="entry name" value="PCN-bd_Tpept"/>
</dbReference>
<evidence type="ECO:0000256" key="1">
    <source>
        <dbReference type="ARBA" id="ARBA00022676"/>
    </source>
</evidence>
<dbReference type="InterPro" id="IPR012338">
    <property type="entry name" value="Beta-lactam/transpept-like"/>
</dbReference>
<comment type="caution">
    <text evidence="4">The sequence shown here is derived from an EMBL/GenBank/DDBJ whole genome shotgun (WGS) entry which is preliminary data.</text>
</comment>
<dbReference type="AlphaFoldDB" id="K1RJ88"/>
<feature type="non-terminal residue" evidence="4">
    <location>
        <position position="275"/>
    </location>
</feature>
<evidence type="ECO:0000313" key="4">
    <source>
        <dbReference type="EMBL" id="EKC45498.1"/>
    </source>
</evidence>
<evidence type="ECO:0000256" key="2">
    <source>
        <dbReference type="ARBA" id="ARBA00022679"/>
    </source>
</evidence>
<keyword evidence="1" id="KW-0328">Glycosyltransferase</keyword>